<dbReference type="Proteomes" id="UP000635245">
    <property type="component" value="Unassembled WGS sequence"/>
</dbReference>
<dbReference type="PRINTS" id="PR00035">
    <property type="entry name" value="HTHGNTR"/>
</dbReference>
<evidence type="ECO:0000256" key="2">
    <source>
        <dbReference type="ARBA" id="ARBA00023125"/>
    </source>
</evidence>
<dbReference type="GO" id="GO:0003677">
    <property type="term" value="F:DNA binding"/>
    <property type="evidence" value="ECO:0007669"/>
    <property type="project" value="UniProtKB-KW"/>
</dbReference>
<dbReference type="Pfam" id="PF00392">
    <property type="entry name" value="GntR"/>
    <property type="match status" value="1"/>
</dbReference>
<dbReference type="InterPro" id="IPR036390">
    <property type="entry name" value="WH_DNA-bd_sf"/>
</dbReference>
<dbReference type="SMART" id="SM00345">
    <property type="entry name" value="HTH_GNTR"/>
    <property type="match status" value="1"/>
</dbReference>
<evidence type="ECO:0000313" key="5">
    <source>
        <dbReference type="EMBL" id="MBK1786907.1"/>
    </source>
</evidence>
<dbReference type="InterPro" id="IPR036388">
    <property type="entry name" value="WH-like_DNA-bd_sf"/>
</dbReference>
<dbReference type="PROSITE" id="PS50949">
    <property type="entry name" value="HTH_GNTR"/>
    <property type="match status" value="1"/>
</dbReference>
<dbReference type="GO" id="GO:0003700">
    <property type="term" value="F:DNA-binding transcription factor activity"/>
    <property type="evidence" value="ECO:0007669"/>
    <property type="project" value="InterPro"/>
</dbReference>
<dbReference type="InterPro" id="IPR011711">
    <property type="entry name" value="GntR_C"/>
</dbReference>
<organism evidence="5 6">
    <name type="scientific">Prauserella cavernicola</name>
    <dbReference type="NCBI Taxonomy" id="2800127"/>
    <lineage>
        <taxon>Bacteria</taxon>
        <taxon>Bacillati</taxon>
        <taxon>Actinomycetota</taxon>
        <taxon>Actinomycetes</taxon>
        <taxon>Pseudonocardiales</taxon>
        <taxon>Pseudonocardiaceae</taxon>
        <taxon>Prauserella</taxon>
    </lineage>
</organism>
<dbReference type="PANTHER" id="PTHR43537:SF45">
    <property type="entry name" value="GNTR FAMILY REGULATORY PROTEIN"/>
    <property type="match status" value="1"/>
</dbReference>
<dbReference type="SMART" id="SM00895">
    <property type="entry name" value="FCD"/>
    <property type="match status" value="1"/>
</dbReference>
<dbReference type="Gene3D" id="1.10.10.10">
    <property type="entry name" value="Winged helix-like DNA-binding domain superfamily/Winged helix DNA-binding domain"/>
    <property type="match status" value="1"/>
</dbReference>
<dbReference type="RefSeq" id="WP_200320909.1">
    <property type="nucleotide sequence ID" value="NZ_JAENJH010000005.1"/>
</dbReference>
<evidence type="ECO:0000313" key="6">
    <source>
        <dbReference type="Proteomes" id="UP000635245"/>
    </source>
</evidence>
<evidence type="ECO:0000256" key="1">
    <source>
        <dbReference type="ARBA" id="ARBA00023015"/>
    </source>
</evidence>
<dbReference type="EMBL" id="JAENJH010000005">
    <property type="protein sequence ID" value="MBK1786907.1"/>
    <property type="molecule type" value="Genomic_DNA"/>
</dbReference>
<dbReference type="Gene3D" id="1.20.120.530">
    <property type="entry name" value="GntR ligand-binding domain-like"/>
    <property type="match status" value="1"/>
</dbReference>
<evidence type="ECO:0000256" key="3">
    <source>
        <dbReference type="ARBA" id="ARBA00023163"/>
    </source>
</evidence>
<proteinExistence type="predicted"/>
<dbReference type="SUPFAM" id="SSF46785">
    <property type="entry name" value="Winged helix' DNA-binding domain"/>
    <property type="match status" value="1"/>
</dbReference>
<dbReference type="Pfam" id="PF07729">
    <property type="entry name" value="FCD"/>
    <property type="match status" value="1"/>
</dbReference>
<keyword evidence="2" id="KW-0238">DNA-binding</keyword>
<keyword evidence="1" id="KW-0805">Transcription regulation</keyword>
<feature type="domain" description="HTH gntR-type" evidence="4">
    <location>
        <begin position="8"/>
        <end position="75"/>
    </location>
</feature>
<accession>A0A934QRJ4</accession>
<gene>
    <name evidence="5" type="ORF">JHE00_21500</name>
</gene>
<reference evidence="5" key="1">
    <citation type="submission" date="2020-12" db="EMBL/GenBank/DDBJ databases">
        <title>Prauserella sp. ASG 168, a novel actinomycete isolated from cave rock.</title>
        <authorList>
            <person name="Suriyachadkun C."/>
        </authorList>
    </citation>
    <scope>NUCLEOTIDE SEQUENCE</scope>
    <source>
        <strain evidence="5">ASG 168</strain>
    </source>
</reference>
<name>A0A934QRJ4_9PSEU</name>
<comment type="caution">
    <text evidence="5">The sequence shown here is derived from an EMBL/GenBank/DDBJ whole genome shotgun (WGS) entry which is preliminary data.</text>
</comment>
<dbReference type="CDD" id="cd07377">
    <property type="entry name" value="WHTH_GntR"/>
    <property type="match status" value="1"/>
</dbReference>
<dbReference type="InterPro" id="IPR008920">
    <property type="entry name" value="TF_FadR/GntR_C"/>
</dbReference>
<dbReference type="SUPFAM" id="SSF48008">
    <property type="entry name" value="GntR ligand-binding domain-like"/>
    <property type="match status" value="1"/>
</dbReference>
<keyword evidence="6" id="KW-1185">Reference proteome</keyword>
<dbReference type="PANTHER" id="PTHR43537">
    <property type="entry name" value="TRANSCRIPTIONAL REGULATOR, GNTR FAMILY"/>
    <property type="match status" value="1"/>
</dbReference>
<keyword evidence="3" id="KW-0804">Transcription</keyword>
<dbReference type="InterPro" id="IPR000524">
    <property type="entry name" value="Tscrpt_reg_HTH_GntR"/>
</dbReference>
<dbReference type="AlphaFoldDB" id="A0A934QRJ4"/>
<evidence type="ECO:0000259" key="4">
    <source>
        <dbReference type="PROSITE" id="PS50949"/>
    </source>
</evidence>
<sequence length="238" mass="26415">MRQIDTDRNLAKEIFDELRGAIVSGELTPGALYSVHDLAARLGVSRTPVREALIQLSERGMVRFERNRGIRILQTSLHDLEEVFAIRLLLEVPATFRATTQRPPGWLDELAGHLDAMRTAAGKHDEATFMAADRRFHEAINAASGNLRLAHYIDSLRDMVLVRGNSTVDRSRTLADILTEHETIFELIESGKAHEAAASMRAHLLHTARLLLGQEAGADLQGGEPLPELSLDWTKFPG</sequence>
<protein>
    <submittedName>
        <fullName evidence="5">GntR family transcriptional regulator</fullName>
    </submittedName>
</protein>